<dbReference type="GO" id="GO:0005737">
    <property type="term" value="C:cytoplasm"/>
    <property type="evidence" value="ECO:0007669"/>
    <property type="project" value="TreeGrafter"/>
</dbReference>
<dbReference type="InterPro" id="IPR006680">
    <property type="entry name" value="Amidohydro-rel"/>
</dbReference>
<dbReference type="EMBL" id="CP000580">
    <property type="protein sequence ID" value="ABN99907.1"/>
    <property type="molecule type" value="Genomic_DNA"/>
</dbReference>
<dbReference type="GO" id="GO:0016831">
    <property type="term" value="F:carboxy-lyase activity"/>
    <property type="evidence" value="ECO:0007669"/>
    <property type="project" value="InterPro"/>
</dbReference>
<dbReference type="PANTHER" id="PTHR21240:SF28">
    <property type="entry name" value="ISO-OROTATE DECARBOXYLASE (EUROFUNG)"/>
    <property type="match status" value="1"/>
</dbReference>
<dbReference type="InterPro" id="IPR032465">
    <property type="entry name" value="ACMSD"/>
</dbReference>
<dbReference type="InterPro" id="IPR032466">
    <property type="entry name" value="Metal_Hydrolase"/>
</dbReference>
<evidence type="ECO:0000259" key="2">
    <source>
        <dbReference type="Pfam" id="PF04909"/>
    </source>
</evidence>
<name>A0A5Q5CK85_MYCSJ</name>
<keyword evidence="1" id="KW-0456">Lyase</keyword>
<keyword evidence="3" id="KW-0378">Hydrolase</keyword>
<sequence>MFFCLEHQYNRPYEEAAVPLQPWMQMISVDDHLIEHPKVWSDRLPTKFLEAGPKIIEWERPDTGQMCQVWEYEGRIYPYIGLNAVAGKKPEDYGIEPVRYDDMIPGCYDPKARVADMDIDGVQAMTCFPSFPRFAGAVFAEGEDKELARLCSAAWNDFVLDEWCATAPDRFIPVVMLPFWDVEASVKEIHRTAGKGARAVTFPDLPDRLGLPSVHSDHWDPLLSALEETDMVLAQHFGSGGFPPPIAPDAPFAVFVTLMGTMSMTAMTDWLFSHTLYRHPKLKIGLSEGGIGWIPYILERCDSVWRKHRFYNNINQDHPPSYLFKKHMHGCFIEDDFGVEMRHMIGIDKITWECDYPHSDSYWPQSRERAAQALEKVPDDEVHRIVELNARELYNFPRAA</sequence>
<dbReference type="Pfam" id="PF04909">
    <property type="entry name" value="Amidohydro_2"/>
    <property type="match status" value="1"/>
</dbReference>
<feature type="domain" description="Amidohydrolase-related" evidence="2">
    <location>
        <begin position="105"/>
        <end position="396"/>
    </location>
</feature>
<dbReference type="Gene3D" id="3.20.20.140">
    <property type="entry name" value="Metal-dependent hydrolases"/>
    <property type="match status" value="1"/>
</dbReference>
<dbReference type="SUPFAM" id="SSF51556">
    <property type="entry name" value="Metallo-dependent hydrolases"/>
    <property type="match status" value="1"/>
</dbReference>
<dbReference type="PANTHER" id="PTHR21240">
    <property type="entry name" value="2-AMINO-3-CARBOXYLMUCONATE-6-SEMIALDEHYDE DECARBOXYLASE"/>
    <property type="match status" value="1"/>
</dbReference>
<evidence type="ECO:0000313" key="3">
    <source>
        <dbReference type="EMBL" id="ABN99907.1"/>
    </source>
</evidence>
<dbReference type="GO" id="GO:0019748">
    <property type="term" value="P:secondary metabolic process"/>
    <property type="evidence" value="ECO:0007669"/>
    <property type="project" value="TreeGrafter"/>
</dbReference>
<gene>
    <name evidence="3" type="ordered locus">Mjls_4135</name>
</gene>
<proteinExistence type="predicted"/>
<organism evidence="3">
    <name type="scientific">Mycobacterium sp. (strain JLS)</name>
    <dbReference type="NCBI Taxonomy" id="164757"/>
    <lineage>
        <taxon>Bacteria</taxon>
        <taxon>Bacillati</taxon>
        <taxon>Actinomycetota</taxon>
        <taxon>Actinomycetes</taxon>
        <taxon>Mycobacteriales</taxon>
        <taxon>Mycobacteriaceae</taxon>
        <taxon>Mycobacterium</taxon>
    </lineage>
</organism>
<accession>A0A5Q5CK85</accession>
<dbReference type="AlphaFoldDB" id="A0A5Q5CK85"/>
<dbReference type="KEGG" id="mjl:Mjls_4135"/>
<protein>
    <submittedName>
        <fullName evidence="3">Amidohydrolase 2</fullName>
    </submittedName>
</protein>
<evidence type="ECO:0000256" key="1">
    <source>
        <dbReference type="ARBA" id="ARBA00023239"/>
    </source>
</evidence>
<dbReference type="GO" id="GO:0016787">
    <property type="term" value="F:hydrolase activity"/>
    <property type="evidence" value="ECO:0007669"/>
    <property type="project" value="UniProtKB-KW"/>
</dbReference>
<reference evidence="3" key="1">
    <citation type="submission" date="2007-02" db="EMBL/GenBank/DDBJ databases">
        <title>Complete sequence of Mycobacterium sp. JLS.</title>
        <authorList>
            <consortium name="US DOE Joint Genome Institute"/>
            <person name="Copeland A."/>
            <person name="Lucas S."/>
            <person name="Lapidus A."/>
            <person name="Barry K."/>
            <person name="Detter J.C."/>
            <person name="Glavina del Rio T."/>
            <person name="Hammon N."/>
            <person name="Israni S."/>
            <person name="Dalin E."/>
            <person name="Tice H."/>
            <person name="Pitluck S."/>
            <person name="Chain P."/>
            <person name="Malfatti S."/>
            <person name="Shin M."/>
            <person name="Vergez L."/>
            <person name="Schmutz J."/>
            <person name="Larimer F."/>
            <person name="Land M."/>
            <person name="Hauser L."/>
            <person name="Kyrpides N."/>
            <person name="Mikhailova N."/>
            <person name="Miller C.D."/>
            <person name="Anderson A.J."/>
            <person name="Sims R.C."/>
            <person name="Richardson P."/>
        </authorList>
    </citation>
    <scope>NUCLEOTIDE SEQUENCE [LARGE SCALE GENOMIC DNA]</scope>
    <source>
        <strain evidence="3">JLS</strain>
    </source>
</reference>